<feature type="region of interest" description="Disordered" evidence="5">
    <location>
        <begin position="377"/>
        <end position="398"/>
    </location>
</feature>
<reference evidence="7" key="2">
    <citation type="submission" date="2025-08" db="UniProtKB">
        <authorList>
            <consortium name="Ensembl"/>
        </authorList>
    </citation>
    <scope>IDENTIFICATION</scope>
    <source>
        <strain evidence="7">Brown Norway</strain>
    </source>
</reference>
<feature type="transmembrane region" description="Helical" evidence="6">
    <location>
        <begin position="220"/>
        <end position="244"/>
    </location>
</feature>
<comment type="subcellular location">
    <subcellularLocation>
        <location evidence="1">Membrane</location>
        <topology evidence="1">Multi-pass membrane protein</topology>
    </subcellularLocation>
</comment>
<evidence type="ECO:0000256" key="5">
    <source>
        <dbReference type="SAM" id="MobiDB-lite"/>
    </source>
</evidence>
<dbReference type="InterPro" id="IPR005828">
    <property type="entry name" value="MFS_sugar_transport-like"/>
</dbReference>
<keyword evidence="8" id="KW-1185">Reference proteome</keyword>
<gene>
    <name evidence="7" type="primary">Slc22a6</name>
</gene>
<name>A0ABK0LV31_RAT</name>
<protein>
    <submittedName>
        <fullName evidence="7">Solute carrier family 22 member 6</fullName>
    </submittedName>
</protein>
<evidence type="ECO:0000313" key="7">
    <source>
        <dbReference type="Ensembl" id="ENSRNOP00000110076.1"/>
    </source>
</evidence>
<evidence type="ECO:0000256" key="6">
    <source>
        <dbReference type="SAM" id="Phobius"/>
    </source>
</evidence>
<organism evidence="7 8">
    <name type="scientific">Rattus norvegicus</name>
    <name type="common">Rat</name>
    <dbReference type="NCBI Taxonomy" id="10116"/>
    <lineage>
        <taxon>Eukaryota</taxon>
        <taxon>Metazoa</taxon>
        <taxon>Chordata</taxon>
        <taxon>Craniata</taxon>
        <taxon>Vertebrata</taxon>
        <taxon>Euteleostomi</taxon>
        <taxon>Mammalia</taxon>
        <taxon>Eutheria</taxon>
        <taxon>Euarchontoglires</taxon>
        <taxon>Glires</taxon>
        <taxon>Rodentia</taxon>
        <taxon>Myomorpha</taxon>
        <taxon>Muroidea</taxon>
        <taxon>Muridae</taxon>
        <taxon>Murinae</taxon>
        <taxon>Rattus</taxon>
    </lineage>
</organism>
<keyword evidence="2 6" id="KW-0812">Transmembrane</keyword>
<proteinExistence type="predicted"/>
<feature type="transmembrane region" description="Helical" evidence="6">
    <location>
        <begin position="185"/>
        <end position="208"/>
    </location>
</feature>
<dbReference type="PANTHER" id="PTHR24064">
    <property type="entry name" value="SOLUTE CARRIER FAMILY 22 MEMBER"/>
    <property type="match status" value="1"/>
</dbReference>
<dbReference type="SUPFAM" id="SSF103473">
    <property type="entry name" value="MFS general substrate transporter"/>
    <property type="match status" value="1"/>
</dbReference>
<evidence type="ECO:0000256" key="4">
    <source>
        <dbReference type="ARBA" id="ARBA00023136"/>
    </source>
</evidence>
<feature type="region of interest" description="Disordered" evidence="5">
    <location>
        <begin position="441"/>
        <end position="474"/>
    </location>
</feature>
<dbReference type="Proteomes" id="UP000002494">
    <property type="component" value="Chromosome 1"/>
</dbReference>
<evidence type="ECO:0000313" key="8">
    <source>
        <dbReference type="Proteomes" id="UP000002494"/>
    </source>
</evidence>
<dbReference type="RGD" id="69338">
    <property type="gene designation" value="Slc22a6"/>
</dbReference>
<keyword evidence="4 6" id="KW-0472">Membrane</keyword>
<evidence type="ECO:0000256" key="2">
    <source>
        <dbReference type="ARBA" id="ARBA00022692"/>
    </source>
</evidence>
<dbReference type="Ensembl" id="ENSRNOT00000147894.1">
    <property type="protein sequence ID" value="ENSRNOP00000110076.1"/>
    <property type="gene ID" value="ENSRNOG00000018215.8"/>
</dbReference>
<sequence length="505" mass="56037">MAFNDLLKQVGGVGRFQLIQVTMVVAPLLLMASHNTLQNFTAAIPPHHCRPPANANLSKDGGLEAWLPLDKQGQPESCLRFTSPQWGPPFYNGTEANGTRVTEPCIDGWVYDNSTFPSTIVTEWNLVCSHRAFRQLAQSLYMVGVLLGAMVFGYLADRLGRRKVLILNYLQTAVSGTCAAYAPNYTVYCVFRLLSGMSLASIAINCMTLNVEWMPIHTRAYVGTLIGYVYSLGQFLLAGIAYAVPHWRHLQLVVSVPFFIAFIYSWFFIESARWYSSSGRLDLTLRALQRVARINGKQEEGAKLSIEVLRTSLQKELTLSKGQASAMELLRCPTLRHLFLCLSMLWPYDHSHLPGCAREGLPGFLFQLHLPVHRRAVPHSDSADRPGHGQHHGPGGQHCEPAGEYDCRVLPLHASLHLRRCPCGRQCCHCPAARDLGPAAARYSAGPEEQEQRKAESTAAGTAEADDAAPGLNTREEWTLRTEGLHTALKGVEFYRSCRLHEEGE</sequence>
<feature type="transmembrane region" description="Helical" evidence="6">
    <location>
        <begin position="250"/>
        <end position="269"/>
    </location>
</feature>
<accession>A0ABK0LV31</accession>
<evidence type="ECO:0000256" key="1">
    <source>
        <dbReference type="ARBA" id="ARBA00004141"/>
    </source>
</evidence>
<evidence type="ECO:0000256" key="3">
    <source>
        <dbReference type="ARBA" id="ARBA00022989"/>
    </source>
</evidence>
<dbReference type="InterPro" id="IPR036259">
    <property type="entry name" value="MFS_trans_sf"/>
</dbReference>
<reference evidence="7" key="1">
    <citation type="submission" date="2024-01" db="EMBL/GenBank/DDBJ databases">
        <title>GRCr8: a new rat reference genome assembly contstructed from accurate long reads and long range scaffolding.</title>
        <authorList>
            <person name="Doris P.A."/>
            <person name="Kalbfleisch T."/>
            <person name="Li K."/>
            <person name="Howe K."/>
            <person name="Wood J."/>
        </authorList>
    </citation>
    <scope>NUCLEOTIDE SEQUENCE [LARGE SCALE GENOMIC DNA]</scope>
    <source>
        <strain evidence="7">Brown Norway</strain>
    </source>
</reference>
<dbReference type="Gene3D" id="1.20.1250.20">
    <property type="entry name" value="MFS general substrate transporter like domains"/>
    <property type="match status" value="1"/>
</dbReference>
<dbReference type="Pfam" id="PF00083">
    <property type="entry name" value="Sugar_tr"/>
    <property type="match status" value="1"/>
</dbReference>
<keyword evidence="3 6" id="KW-1133">Transmembrane helix</keyword>
<feature type="transmembrane region" description="Helical" evidence="6">
    <location>
        <begin position="139"/>
        <end position="156"/>
    </location>
</feature>
<reference evidence="7" key="3">
    <citation type="submission" date="2025-09" db="UniProtKB">
        <authorList>
            <consortium name="Ensembl"/>
        </authorList>
    </citation>
    <scope>IDENTIFICATION</scope>
    <source>
        <strain evidence="7">Brown Norway</strain>
    </source>
</reference>
<dbReference type="GeneTree" id="ENSGT00940000157004"/>